<organism evidence="4 5">
    <name type="scientific">Brassica oleracea var. oleracea</name>
    <dbReference type="NCBI Taxonomy" id="109376"/>
    <lineage>
        <taxon>Eukaryota</taxon>
        <taxon>Viridiplantae</taxon>
        <taxon>Streptophyta</taxon>
        <taxon>Embryophyta</taxon>
        <taxon>Tracheophyta</taxon>
        <taxon>Spermatophyta</taxon>
        <taxon>Magnoliopsida</taxon>
        <taxon>eudicotyledons</taxon>
        <taxon>Gunneridae</taxon>
        <taxon>Pentapetalae</taxon>
        <taxon>rosids</taxon>
        <taxon>malvids</taxon>
        <taxon>Brassicales</taxon>
        <taxon>Brassicaceae</taxon>
        <taxon>Brassiceae</taxon>
        <taxon>Brassica</taxon>
    </lineage>
</organism>
<dbReference type="GO" id="GO:0009736">
    <property type="term" value="P:cytokinin-activated signaling pathway"/>
    <property type="evidence" value="ECO:0007669"/>
    <property type="project" value="TreeGrafter"/>
</dbReference>
<dbReference type="FunFam" id="3.30.160.60:FF:002424">
    <property type="entry name" value="Zinc finger protein GIS3"/>
    <property type="match status" value="1"/>
</dbReference>
<sequence>MEELNFRSKTSTSRLRLFGFSVDGEEDFFEQTVKPNQSSDSPEHNEFPAGSSGRSGGGVRSRGGGGGERKYECQYCCREFGNSQALGGHQNAHKKERQQLKRAQLQATRNAAAKYSNLGSASPLLRNPMVSAFAPRPHHLSSTVSPPGGGGSWMYLPRVSPSQLHVSHGCVIQDGSGAGAGTNGFSYESGFGFNGAQMRHVQAHGPRPLVNGFSREVGSTFDDGLGLDLHLSLSPAGH</sequence>
<feature type="compositionally biased region" description="Gly residues" evidence="2">
    <location>
        <begin position="53"/>
        <end position="66"/>
    </location>
</feature>
<keyword evidence="5" id="KW-1185">Reference proteome</keyword>
<dbReference type="Gramene" id="Bo6g106760.1">
    <property type="protein sequence ID" value="Bo6g106760.1"/>
    <property type="gene ID" value="Bo6g106760"/>
</dbReference>
<feature type="region of interest" description="Disordered" evidence="2">
    <location>
        <begin position="28"/>
        <end position="66"/>
    </location>
</feature>
<dbReference type="STRING" id="109376.A0A0D3CYX5"/>
<protein>
    <recommendedName>
        <fullName evidence="3">C2H2-type domain-containing protein</fullName>
    </recommendedName>
</protein>
<keyword evidence="1" id="KW-0863">Zinc-finger</keyword>
<dbReference type="Gene3D" id="3.30.160.60">
    <property type="entry name" value="Classic Zinc Finger"/>
    <property type="match status" value="1"/>
</dbReference>
<dbReference type="PROSITE" id="PS50157">
    <property type="entry name" value="ZINC_FINGER_C2H2_2"/>
    <property type="match status" value="1"/>
</dbReference>
<evidence type="ECO:0000256" key="1">
    <source>
        <dbReference type="PROSITE-ProRule" id="PRU00042"/>
    </source>
</evidence>
<dbReference type="GO" id="GO:0003700">
    <property type="term" value="F:DNA-binding transcription factor activity"/>
    <property type="evidence" value="ECO:0007669"/>
    <property type="project" value="TreeGrafter"/>
</dbReference>
<accession>A0A0D3CYX5</accession>
<evidence type="ECO:0000259" key="3">
    <source>
        <dbReference type="PROSITE" id="PS50157"/>
    </source>
</evidence>
<reference evidence="4 5" key="1">
    <citation type="journal article" date="2014" name="Genome Biol.">
        <title>Transcriptome and methylome profiling reveals relics of genome dominance in the mesopolyploid Brassica oleracea.</title>
        <authorList>
            <person name="Parkin I.A."/>
            <person name="Koh C."/>
            <person name="Tang H."/>
            <person name="Robinson S.J."/>
            <person name="Kagale S."/>
            <person name="Clarke W.E."/>
            <person name="Town C.D."/>
            <person name="Nixon J."/>
            <person name="Krishnakumar V."/>
            <person name="Bidwell S.L."/>
            <person name="Denoeud F."/>
            <person name="Belcram H."/>
            <person name="Links M.G."/>
            <person name="Just J."/>
            <person name="Clarke C."/>
            <person name="Bender T."/>
            <person name="Huebert T."/>
            <person name="Mason A.S."/>
            <person name="Pires J.C."/>
            <person name="Barker G."/>
            <person name="Moore J."/>
            <person name="Walley P.G."/>
            <person name="Manoli S."/>
            <person name="Batley J."/>
            <person name="Edwards D."/>
            <person name="Nelson M.N."/>
            <person name="Wang X."/>
            <person name="Paterson A.H."/>
            <person name="King G."/>
            <person name="Bancroft I."/>
            <person name="Chalhoub B."/>
            <person name="Sharpe A.G."/>
        </authorList>
    </citation>
    <scope>NUCLEOTIDE SEQUENCE</scope>
    <source>
        <strain evidence="4 5">cv. TO1000</strain>
    </source>
</reference>
<reference evidence="4" key="2">
    <citation type="submission" date="2015-03" db="UniProtKB">
        <authorList>
            <consortium name="EnsemblPlants"/>
        </authorList>
    </citation>
    <scope>IDENTIFICATION</scope>
</reference>
<dbReference type="InterPro" id="IPR044299">
    <property type="entry name" value="GIS3/ZFP5/ZFP6"/>
</dbReference>
<dbReference type="PANTHER" id="PTHR46353">
    <property type="entry name" value="ZINC FINGER PROTEIN 5"/>
    <property type="match status" value="1"/>
</dbReference>
<evidence type="ECO:0000256" key="2">
    <source>
        <dbReference type="SAM" id="MobiDB-lite"/>
    </source>
</evidence>
<dbReference type="GeneID" id="106299095"/>
<dbReference type="eggNOG" id="ENOG502QTV9">
    <property type="taxonomic scope" value="Eukaryota"/>
</dbReference>
<dbReference type="GO" id="GO:0000976">
    <property type="term" value="F:transcription cis-regulatory region binding"/>
    <property type="evidence" value="ECO:0007669"/>
    <property type="project" value="TreeGrafter"/>
</dbReference>
<dbReference type="SUPFAM" id="SSF57667">
    <property type="entry name" value="beta-beta-alpha zinc fingers"/>
    <property type="match status" value="1"/>
</dbReference>
<evidence type="ECO:0000313" key="4">
    <source>
        <dbReference type="EnsemblPlants" id="Bo6g106760.1"/>
    </source>
</evidence>
<dbReference type="GO" id="GO:0010090">
    <property type="term" value="P:trichome morphogenesis"/>
    <property type="evidence" value="ECO:0007669"/>
    <property type="project" value="InterPro"/>
</dbReference>
<proteinExistence type="predicted"/>
<dbReference type="OMA" id="TDRKYEC"/>
<dbReference type="PROSITE" id="PS00028">
    <property type="entry name" value="ZINC_FINGER_C2H2_1"/>
    <property type="match status" value="1"/>
</dbReference>
<dbReference type="GO" id="GO:0005634">
    <property type="term" value="C:nucleus"/>
    <property type="evidence" value="ECO:0007669"/>
    <property type="project" value="TreeGrafter"/>
</dbReference>
<feature type="domain" description="C2H2-type" evidence="3">
    <location>
        <begin position="71"/>
        <end position="98"/>
    </location>
</feature>
<dbReference type="GO" id="GO:0008270">
    <property type="term" value="F:zinc ion binding"/>
    <property type="evidence" value="ECO:0007669"/>
    <property type="project" value="UniProtKB-KW"/>
</dbReference>
<dbReference type="InterPro" id="IPR036236">
    <property type="entry name" value="Znf_C2H2_sf"/>
</dbReference>
<evidence type="ECO:0000313" key="5">
    <source>
        <dbReference type="Proteomes" id="UP000032141"/>
    </source>
</evidence>
<dbReference type="InterPro" id="IPR013087">
    <property type="entry name" value="Znf_C2H2_type"/>
</dbReference>
<dbReference type="EnsemblPlants" id="Bo6g106760.1">
    <property type="protein sequence ID" value="Bo6g106760.1"/>
    <property type="gene ID" value="Bo6g106760"/>
</dbReference>
<dbReference type="OrthoDB" id="772256at2759"/>
<keyword evidence="1" id="KW-0862">Zinc</keyword>
<dbReference type="Proteomes" id="UP000032141">
    <property type="component" value="Chromosome C6"/>
</dbReference>
<dbReference type="RefSeq" id="XP_013590688.1">
    <property type="nucleotide sequence ID" value="XM_013735234.1"/>
</dbReference>
<dbReference type="KEGG" id="boe:106299095"/>
<dbReference type="HOGENOM" id="CLU_091153_0_0_1"/>
<name>A0A0D3CYX5_BRAOL</name>
<dbReference type="GO" id="GO:0009740">
    <property type="term" value="P:gibberellic acid mediated signaling pathway"/>
    <property type="evidence" value="ECO:0007669"/>
    <property type="project" value="TreeGrafter"/>
</dbReference>
<dbReference type="PANTHER" id="PTHR46353:SF9">
    <property type="entry name" value="ZINC FINGER PROTEIN GIS3"/>
    <property type="match status" value="1"/>
</dbReference>
<dbReference type="AlphaFoldDB" id="A0A0D3CYX5"/>
<keyword evidence="1" id="KW-0479">Metal-binding</keyword>